<dbReference type="InterPro" id="IPR040521">
    <property type="entry name" value="KDZ"/>
</dbReference>
<evidence type="ECO:0000256" key="3">
    <source>
        <dbReference type="SAM" id="SignalP"/>
    </source>
</evidence>
<dbReference type="AlphaFoldDB" id="A0A2N5VVN6"/>
<comment type="caution">
    <text evidence="4">The sequence shown here is derived from an EMBL/GenBank/DDBJ whole genome shotgun (WGS) entry which is preliminary data.</text>
</comment>
<organism evidence="4 5">
    <name type="scientific">Puccinia coronata f. sp. avenae</name>
    <dbReference type="NCBI Taxonomy" id="200324"/>
    <lineage>
        <taxon>Eukaryota</taxon>
        <taxon>Fungi</taxon>
        <taxon>Dikarya</taxon>
        <taxon>Basidiomycota</taxon>
        <taxon>Pucciniomycotina</taxon>
        <taxon>Pucciniomycetes</taxon>
        <taxon>Pucciniales</taxon>
        <taxon>Pucciniaceae</taxon>
        <taxon>Puccinia</taxon>
    </lineage>
</organism>
<feature type="compositionally biased region" description="Acidic residues" evidence="2">
    <location>
        <begin position="765"/>
        <end position="781"/>
    </location>
</feature>
<dbReference type="OrthoDB" id="2505730at2759"/>
<evidence type="ECO:0008006" key="6">
    <source>
        <dbReference type="Google" id="ProtNLM"/>
    </source>
</evidence>
<dbReference type="PANTHER" id="PTHR33096:SF1">
    <property type="entry name" value="CXC1-LIKE CYSTEINE CLUSTER ASSOCIATED WITH KDZ TRANSPOSASES DOMAIN-CONTAINING PROTEIN"/>
    <property type="match status" value="1"/>
</dbReference>
<name>A0A2N5VVN6_9BASI</name>
<protein>
    <recommendedName>
        <fullName evidence="6">CxC1-like cysteine cluster associated with KDZ transposases domain-containing protein</fullName>
    </recommendedName>
</protein>
<dbReference type="PANTHER" id="PTHR33096">
    <property type="entry name" value="CXC2 DOMAIN-CONTAINING PROTEIN"/>
    <property type="match status" value="1"/>
</dbReference>
<gene>
    <name evidence="4" type="ORF">PCANC_09468</name>
</gene>
<dbReference type="EMBL" id="PGCJ01000052">
    <property type="protein sequence ID" value="PLW54054.1"/>
    <property type="molecule type" value="Genomic_DNA"/>
</dbReference>
<keyword evidence="1" id="KW-0175">Coiled coil</keyword>
<feature type="signal peptide" evidence="3">
    <location>
        <begin position="1"/>
        <end position="31"/>
    </location>
</feature>
<evidence type="ECO:0000256" key="2">
    <source>
        <dbReference type="SAM" id="MobiDB-lite"/>
    </source>
</evidence>
<dbReference type="STRING" id="200324.A0A2N5VVN6"/>
<sequence length="805" mass="91466">MQDPTSRMIQIKMNLTRLLIGLLLITPGTIGSNNIPRYGKIAAMNGNSLFIKQPRHISPANKQLATGPPSIFRPNLSLIPAPAIPVLSLCNQLTSLICMLSQTAANRFFHSPRSTPLLPMASLDHFNLFKEKLLVEGLKHSENQKWASKRPRCFGPQQRHYAHASKDNPSDQQYPPIFLSPSLVNTKAAEVEATDANVDGITEPCAESHKAADDSRDATTWEKCDDSGLFASACRHDVPLVYTNIYKTGEKLYYPVSILGKIFQDFPESQIGILYDIGCQLETHIKKEVSCLERLWSFLSSLVSPLRVSTRLHRLNAIQSRSQYYSEGLTQSTGDWLQSKLMTAKSTMFNARKSLAELHCIQIPNSNPGVNYSNAFFDQQWKDEQAYHCQTNRLSNEKHKKELGRLLFLEDELFVFLLFIRNSTSAPQLLCPAVTIEAQAHKLEEEWSQDSLTPNQAIARARIVSQLSASVAAQREKVGDVMILLNLTASQQDDLLKIWHSKTKIRQKFLGLIEEKRPLTQVCCPGEQTTLGTAGQQKLLESICKRAKKLRKVLNEYNKRLKEFAQTYPERSHPPEIEYTELMTLQPDDAFWNDGLFTNQKKPWAVDPHTQKGIRHLAALQRGFEEQRRIGWEIQRAMRWACNQHHELMTKLKSFHTVNESEQLAPLLDHPILNSLDQASRLKAAKVIIHASYTQVTNYQICWNDSAMRLMNDTTSQVGDSELRTMWSIQIGTLRSRLSQIPGDVNDFLNYDEQNNAEIVLPPPLDEEDEDSEGEADEDGYLEDLEDMINQDMLQELANETNWQD</sequence>
<dbReference type="Pfam" id="PF18758">
    <property type="entry name" value="KDZ"/>
    <property type="match status" value="1"/>
</dbReference>
<feature type="chain" id="PRO_5014736766" description="CxC1-like cysteine cluster associated with KDZ transposases domain-containing protein" evidence="3">
    <location>
        <begin position="32"/>
        <end position="805"/>
    </location>
</feature>
<keyword evidence="3" id="KW-0732">Signal</keyword>
<keyword evidence="5" id="KW-1185">Reference proteome</keyword>
<evidence type="ECO:0000256" key="1">
    <source>
        <dbReference type="SAM" id="Coils"/>
    </source>
</evidence>
<evidence type="ECO:0000313" key="5">
    <source>
        <dbReference type="Proteomes" id="UP000235388"/>
    </source>
</evidence>
<feature type="coiled-coil region" evidence="1">
    <location>
        <begin position="540"/>
        <end position="567"/>
    </location>
</feature>
<evidence type="ECO:0000313" key="4">
    <source>
        <dbReference type="EMBL" id="PLW54054.1"/>
    </source>
</evidence>
<reference evidence="4 5" key="1">
    <citation type="submission" date="2017-11" db="EMBL/GenBank/DDBJ databases">
        <title>De novo assembly and phasing of dikaryotic genomes from two isolates of Puccinia coronata f. sp. avenae, the causal agent of oat crown rust.</title>
        <authorList>
            <person name="Miller M.E."/>
            <person name="Zhang Y."/>
            <person name="Omidvar V."/>
            <person name="Sperschneider J."/>
            <person name="Schwessinger B."/>
            <person name="Raley C."/>
            <person name="Palmer J.M."/>
            <person name="Garnica D."/>
            <person name="Upadhyaya N."/>
            <person name="Rathjen J."/>
            <person name="Taylor J.M."/>
            <person name="Park R.F."/>
            <person name="Dodds P.N."/>
            <person name="Hirsch C.D."/>
            <person name="Kianian S.F."/>
            <person name="Figueroa M."/>
        </authorList>
    </citation>
    <scope>NUCLEOTIDE SEQUENCE [LARGE SCALE GENOMIC DNA]</scope>
    <source>
        <strain evidence="4">12NC29</strain>
    </source>
</reference>
<accession>A0A2N5VVN6</accession>
<dbReference type="Proteomes" id="UP000235388">
    <property type="component" value="Unassembled WGS sequence"/>
</dbReference>
<proteinExistence type="predicted"/>
<feature type="region of interest" description="Disordered" evidence="2">
    <location>
        <begin position="762"/>
        <end position="781"/>
    </location>
</feature>